<dbReference type="InterPro" id="IPR043129">
    <property type="entry name" value="ATPase_NBD"/>
</dbReference>
<dbReference type="GO" id="GO:0016301">
    <property type="term" value="F:kinase activity"/>
    <property type="evidence" value="ECO:0007669"/>
    <property type="project" value="UniProtKB-KW"/>
</dbReference>
<gene>
    <name evidence="2" type="ORF">B5P45_05035</name>
</gene>
<keyword evidence="2" id="KW-0808">Transferase</keyword>
<keyword evidence="2" id="KW-0418">Kinase</keyword>
<name>A0A2N9W2D5_9HYPH</name>
<evidence type="ECO:0000256" key="1">
    <source>
        <dbReference type="ARBA" id="ARBA00006479"/>
    </source>
</evidence>
<dbReference type="AlphaFoldDB" id="A0A2N9W2D5"/>
<keyword evidence="3" id="KW-1185">Reference proteome</keyword>
<dbReference type="Pfam" id="PF00480">
    <property type="entry name" value="ROK"/>
    <property type="match status" value="1"/>
</dbReference>
<evidence type="ECO:0000313" key="3">
    <source>
        <dbReference type="Proteomes" id="UP000232163"/>
    </source>
</evidence>
<dbReference type="KEGG" id="pht:BLM14_05400"/>
<dbReference type="CDD" id="cd24057">
    <property type="entry name" value="ASKHA_NBD_ROK_NAGK"/>
    <property type="match status" value="1"/>
</dbReference>
<dbReference type="InterPro" id="IPR049874">
    <property type="entry name" value="ROK_cs"/>
</dbReference>
<dbReference type="EMBL" id="MZMT01000014">
    <property type="protein sequence ID" value="PIO45903.1"/>
    <property type="molecule type" value="Genomic_DNA"/>
</dbReference>
<sequence length="304" mass="30924">MIACFDIGGSAIKGAIAYSPEDIRPLPKVPTPLHDFEAFAAAIEKIAADGSVDPASLISISIAGVVDSDTGKITCANIPCIHGRMLVADLSAKLQRPVLVANDADCFALSEAVVGAGRGHRIVFGVILGTGVGGGIVINGKIHEGAGGFAGEWGHGPVSATLAGNPPVAIPRYACGCGQIGCVDAVGAARGMERLHAHLHGVNLPSTEIIAAWNAGDPAAERTIECYIDIVSGPLAMTINVVGASIVPVGGGLANSVPLIQRLDEAVRARILRKTDKPLVIPAELKIEPGLIGAGVLGLMEVTK</sequence>
<organism evidence="2 3">
    <name type="scientific">Phyllobacterium zundukense</name>
    <dbReference type="NCBI Taxonomy" id="1867719"/>
    <lineage>
        <taxon>Bacteria</taxon>
        <taxon>Pseudomonadati</taxon>
        <taxon>Pseudomonadota</taxon>
        <taxon>Alphaproteobacteria</taxon>
        <taxon>Hyphomicrobiales</taxon>
        <taxon>Phyllobacteriaceae</taxon>
        <taxon>Phyllobacterium</taxon>
    </lineage>
</organism>
<evidence type="ECO:0000313" key="2">
    <source>
        <dbReference type="EMBL" id="PIO45903.1"/>
    </source>
</evidence>
<dbReference type="Proteomes" id="UP000232163">
    <property type="component" value="Unassembled WGS sequence"/>
</dbReference>
<reference evidence="2 3" key="1">
    <citation type="journal article" date="2017" name="Int J Environ Stud">
        <title>Does the Miocene-Pliocene relict legume Oxytropis triphylla form nitrogen-fixing nodules with a combination of bacterial strains?</title>
        <authorList>
            <person name="Safronova V."/>
            <person name="Belimov A."/>
            <person name="Sazanova A."/>
            <person name="Kuznetsova I."/>
            <person name="Popova J."/>
            <person name="Andronov E."/>
            <person name="Verkhozina A."/>
            <person name="Tikhonovich I."/>
        </authorList>
    </citation>
    <scope>NUCLEOTIDE SEQUENCE [LARGE SCALE GENOMIC DNA]</scope>
    <source>
        <strain evidence="2 3">Tri-38</strain>
    </source>
</reference>
<dbReference type="RefSeq" id="WP_099998453.1">
    <property type="nucleotide sequence ID" value="NZ_CP017940.1"/>
</dbReference>
<dbReference type="PANTHER" id="PTHR18964">
    <property type="entry name" value="ROK (REPRESSOR, ORF, KINASE) FAMILY"/>
    <property type="match status" value="1"/>
</dbReference>
<dbReference type="SUPFAM" id="SSF53067">
    <property type="entry name" value="Actin-like ATPase domain"/>
    <property type="match status" value="1"/>
</dbReference>
<proteinExistence type="inferred from homology"/>
<dbReference type="InterPro" id="IPR000600">
    <property type="entry name" value="ROK"/>
</dbReference>
<dbReference type="PANTHER" id="PTHR18964:SF149">
    <property type="entry name" value="BIFUNCTIONAL UDP-N-ACETYLGLUCOSAMINE 2-EPIMERASE_N-ACETYLMANNOSAMINE KINASE"/>
    <property type="match status" value="1"/>
</dbReference>
<comment type="caution">
    <text evidence="2">The sequence shown here is derived from an EMBL/GenBank/DDBJ whole genome shotgun (WGS) entry which is preliminary data.</text>
</comment>
<dbReference type="OrthoDB" id="9810372at2"/>
<dbReference type="Gene3D" id="3.30.420.40">
    <property type="match status" value="2"/>
</dbReference>
<dbReference type="PROSITE" id="PS01125">
    <property type="entry name" value="ROK"/>
    <property type="match status" value="1"/>
</dbReference>
<protein>
    <submittedName>
        <fullName evidence="2">N-acetylglucosamine kinase</fullName>
    </submittedName>
</protein>
<comment type="similarity">
    <text evidence="1">Belongs to the ROK (NagC/XylR) family.</text>
</comment>
<accession>A0A2N9W2D5</accession>